<dbReference type="GO" id="GO:0106350">
    <property type="term" value="F:all-trans-octaprenyl-diphosphate synthase activity"/>
    <property type="evidence" value="ECO:0007669"/>
    <property type="project" value="UniProtKB-EC"/>
</dbReference>
<dbReference type="PROSITE" id="PS00444">
    <property type="entry name" value="POLYPRENYL_SYNTHASE_2"/>
    <property type="match status" value="1"/>
</dbReference>
<organism evidence="13 14">
    <name type="scientific">Candidatus Muproteobacteria bacterium RBG_16_64_11</name>
    <dbReference type="NCBI Taxonomy" id="1817758"/>
    <lineage>
        <taxon>Bacteria</taxon>
        <taxon>Pseudomonadati</taxon>
        <taxon>Pseudomonadota</taxon>
        <taxon>Candidatus Muproteobacteria</taxon>
    </lineage>
</organism>
<evidence type="ECO:0000256" key="10">
    <source>
        <dbReference type="ARBA" id="ARBA00079637"/>
    </source>
</evidence>
<evidence type="ECO:0000256" key="7">
    <source>
        <dbReference type="ARBA" id="ARBA00055029"/>
    </source>
</evidence>
<dbReference type="Pfam" id="PF00348">
    <property type="entry name" value="polyprenyl_synt"/>
    <property type="match status" value="1"/>
</dbReference>
<keyword evidence="4" id="KW-0479">Metal-binding</keyword>
<dbReference type="EMBL" id="MFSS01000101">
    <property type="protein sequence ID" value="OGI42046.1"/>
    <property type="molecule type" value="Genomic_DNA"/>
</dbReference>
<dbReference type="FunFam" id="1.10.600.10:FF:000002">
    <property type="entry name" value="Octaprenyl diphosphate synthase"/>
    <property type="match status" value="1"/>
</dbReference>
<gene>
    <name evidence="13" type="ORF">A2150_00075</name>
</gene>
<dbReference type="Gene3D" id="1.10.600.10">
    <property type="entry name" value="Farnesyl Diphosphate Synthase"/>
    <property type="match status" value="1"/>
</dbReference>
<dbReference type="InterPro" id="IPR033749">
    <property type="entry name" value="Polyprenyl_synt_CS"/>
</dbReference>
<keyword evidence="5" id="KW-0460">Magnesium</keyword>
<dbReference type="Proteomes" id="UP000177925">
    <property type="component" value="Unassembled WGS sequence"/>
</dbReference>
<evidence type="ECO:0000256" key="8">
    <source>
        <dbReference type="ARBA" id="ARBA00066511"/>
    </source>
</evidence>
<sequence length="322" mass="34728">MDLSAIQALIDDDRRAVDAEIGRRLHSEVALVNQVGAYIIHSGGKRLRPLIVLLAAKAVDYRGRDHVPLAAIIEFIHTATLLHDDVVDDSPLRRGRETANAVWGNEASVLVGDFLYSRAFEMMVEIDNMRVMEILAKTTNTIAEGEVLQLLNCHDPDVSEARYLHVIHSKTAKLFEAAAQLGAVIGGQPAPVEAALAGYGRHLGTAFQLTDDLLDYSADSQTLGKNVGADLAEGKPTLPLIHALRAGSEAQRQALRAAIESGGREHIETVLAAIESTGANTYTARKAENEASSARQALAVIPDSPYKQALLDLADFSAHRNH</sequence>
<evidence type="ECO:0000256" key="11">
    <source>
        <dbReference type="ARBA" id="ARBA00083124"/>
    </source>
</evidence>
<evidence type="ECO:0000256" key="1">
    <source>
        <dbReference type="ARBA" id="ARBA00001946"/>
    </source>
</evidence>
<comment type="caution">
    <text evidence="13">The sequence shown here is derived from an EMBL/GenBank/DDBJ whole genome shotgun (WGS) entry which is preliminary data.</text>
</comment>
<reference evidence="13 14" key="1">
    <citation type="journal article" date="2016" name="Nat. Commun.">
        <title>Thousands of microbial genomes shed light on interconnected biogeochemical processes in an aquifer system.</title>
        <authorList>
            <person name="Anantharaman K."/>
            <person name="Brown C.T."/>
            <person name="Hug L.A."/>
            <person name="Sharon I."/>
            <person name="Castelle C.J."/>
            <person name="Probst A.J."/>
            <person name="Thomas B.C."/>
            <person name="Singh A."/>
            <person name="Wilkins M.J."/>
            <person name="Karaoz U."/>
            <person name="Brodie E.L."/>
            <person name="Williams K.H."/>
            <person name="Hubbard S.S."/>
            <person name="Banfield J.F."/>
        </authorList>
    </citation>
    <scope>NUCLEOTIDE SEQUENCE [LARGE SCALE GENOMIC DNA]</scope>
</reference>
<evidence type="ECO:0000256" key="6">
    <source>
        <dbReference type="ARBA" id="ARBA00051506"/>
    </source>
</evidence>
<dbReference type="SFLD" id="SFLDS00005">
    <property type="entry name" value="Isoprenoid_Synthase_Type_I"/>
    <property type="match status" value="1"/>
</dbReference>
<comment type="catalytic activity">
    <reaction evidence="6">
        <text>5 isopentenyl diphosphate + (2E,6E)-farnesyl diphosphate = all-trans-octaprenyl diphosphate + 5 diphosphate</text>
        <dbReference type="Rhea" id="RHEA:27798"/>
        <dbReference type="ChEBI" id="CHEBI:33019"/>
        <dbReference type="ChEBI" id="CHEBI:57711"/>
        <dbReference type="ChEBI" id="CHEBI:128769"/>
        <dbReference type="ChEBI" id="CHEBI:175763"/>
        <dbReference type="EC" id="2.5.1.90"/>
    </reaction>
</comment>
<dbReference type="PROSITE" id="PS00723">
    <property type="entry name" value="POLYPRENYL_SYNTHASE_1"/>
    <property type="match status" value="1"/>
</dbReference>
<evidence type="ECO:0000256" key="9">
    <source>
        <dbReference type="ARBA" id="ARBA00072473"/>
    </source>
</evidence>
<dbReference type="NCBIfam" id="NF008140">
    <property type="entry name" value="PRK10888.1"/>
    <property type="match status" value="1"/>
</dbReference>
<protein>
    <recommendedName>
        <fullName evidence="9">Octaprenyl diphosphate synthase</fullName>
        <ecNumber evidence="8">2.5.1.90</ecNumber>
    </recommendedName>
    <alternativeName>
        <fullName evidence="11">All-trans-octaprenyl-diphosphate synthase</fullName>
    </alternativeName>
    <alternativeName>
        <fullName evidence="10">Octaprenyl pyrophosphate synthase</fullName>
    </alternativeName>
</protein>
<dbReference type="InterPro" id="IPR008949">
    <property type="entry name" value="Isoprenoid_synthase_dom_sf"/>
</dbReference>
<dbReference type="GO" id="GO:0008299">
    <property type="term" value="P:isoprenoid biosynthetic process"/>
    <property type="evidence" value="ECO:0007669"/>
    <property type="project" value="InterPro"/>
</dbReference>
<evidence type="ECO:0000256" key="3">
    <source>
        <dbReference type="ARBA" id="ARBA00022679"/>
    </source>
</evidence>
<keyword evidence="3 12" id="KW-0808">Transferase</keyword>
<dbReference type="PANTHER" id="PTHR12001:SF69">
    <property type="entry name" value="ALL TRANS-POLYPRENYL-DIPHOSPHATE SYNTHASE PDSS1"/>
    <property type="match status" value="1"/>
</dbReference>
<evidence type="ECO:0000313" key="13">
    <source>
        <dbReference type="EMBL" id="OGI42046.1"/>
    </source>
</evidence>
<evidence type="ECO:0000256" key="2">
    <source>
        <dbReference type="ARBA" id="ARBA00006706"/>
    </source>
</evidence>
<comment type="similarity">
    <text evidence="2 12">Belongs to the FPP/GGPP synthase family.</text>
</comment>
<dbReference type="EC" id="2.5.1.90" evidence="8"/>
<dbReference type="STRING" id="1817758.A2150_00075"/>
<name>A0A1F6TAE9_9PROT</name>
<comment type="cofactor">
    <cofactor evidence="1">
        <name>Mg(2+)</name>
        <dbReference type="ChEBI" id="CHEBI:18420"/>
    </cofactor>
</comment>
<dbReference type="CDD" id="cd00685">
    <property type="entry name" value="Trans_IPPS_HT"/>
    <property type="match status" value="1"/>
</dbReference>
<dbReference type="AlphaFoldDB" id="A0A1F6TAE9"/>
<evidence type="ECO:0000256" key="5">
    <source>
        <dbReference type="ARBA" id="ARBA00022842"/>
    </source>
</evidence>
<dbReference type="PANTHER" id="PTHR12001">
    <property type="entry name" value="GERANYLGERANYL PYROPHOSPHATE SYNTHASE"/>
    <property type="match status" value="1"/>
</dbReference>
<comment type="function">
    <text evidence="7">Supplies octaprenyl diphosphate, the precursor for the side chain of the isoprenoid quinones ubiquinone and menaquinone.</text>
</comment>
<evidence type="ECO:0000256" key="12">
    <source>
        <dbReference type="RuleBase" id="RU004466"/>
    </source>
</evidence>
<accession>A0A1F6TAE9</accession>
<dbReference type="GO" id="GO:0046872">
    <property type="term" value="F:metal ion binding"/>
    <property type="evidence" value="ECO:0007669"/>
    <property type="project" value="UniProtKB-KW"/>
</dbReference>
<dbReference type="InterPro" id="IPR000092">
    <property type="entry name" value="Polyprenyl_synt"/>
</dbReference>
<proteinExistence type="inferred from homology"/>
<evidence type="ECO:0000256" key="4">
    <source>
        <dbReference type="ARBA" id="ARBA00022723"/>
    </source>
</evidence>
<evidence type="ECO:0000313" key="14">
    <source>
        <dbReference type="Proteomes" id="UP000177925"/>
    </source>
</evidence>
<dbReference type="SUPFAM" id="SSF48576">
    <property type="entry name" value="Terpenoid synthases"/>
    <property type="match status" value="1"/>
</dbReference>